<feature type="domain" description="CopC" evidence="8">
    <location>
        <begin position="34"/>
        <end position="127"/>
    </location>
</feature>
<feature type="signal peptide" evidence="7">
    <location>
        <begin position="1"/>
        <end position="33"/>
    </location>
</feature>
<accession>C7NLK9</accession>
<feature type="compositionally biased region" description="Low complexity" evidence="5">
    <location>
        <begin position="134"/>
        <end position="207"/>
    </location>
</feature>
<keyword evidence="6" id="KW-0472">Membrane</keyword>
<dbReference type="GO" id="GO:0030313">
    <property type="term" value="C:cell envelope"/>
    <property type="evidence" value="ECO:0007669"/>
    <property type="project" value="UniProtKB-SubCell"/>
</dbReference>
<reference evidence="9 10" key="1">
    <citation type="journal article" date="2009" name="Stand. Genomic Sci.">
        <title>Complete genome sequence of Kytococcus sedentarius type strain (541).</title>
        <authorList>
            <person name="Sims D."/>
            <person name="Brettin T."/>
            <person name="Detter J.C."/>
            <person name="Han C."/>
            <person name="Lapidus A."/>
            <person name="Copeland A."/>
            <person name="Glavina Del Rio T."/>
            <person name="Nolan M."/>
            <person name="Chen F."/>
            <person name="Lucas S."/>
            <person name="Tice H."/>
            <person name="Cheng J.F."/>
            <person name="Bruce D."/>
            <person name="Goodwin L."/>
            <person name="Pitluck S."/>
            <person name="Ovchinnikova G."/>
            <person name="Pati A."/>
            <person name="Ivanova N."/>
            <person name="Mavrommatis K."/>
            <person name="Chen A."/>
            <person name="Palaniappan K."/>
            <person name="D'haeseleer P."/>
            <person name="Chain P."/>
            <person name="Bristow J."/>
            <person name="Eisen J.A."/>
            <person name="Markowitz V."/>
            <person name="Hugenholtz P."/>
            <person name="Schneider S."/>
            <person name="Goker M."/>
            <person name="Pukall R."/>
            <person name="Kyrpides N.C."/>
            <person name="Klenk H.P."/>
        </authorList>
    </citation>
    <scope>NUCLEOTIDE SEQUENCE [LARGE SCALE GENOMIC DNA]</scope>
    <source>
        <strain evidence="10">ATCC 14392 / DSM 20547 / JCM 11482 / CCUG 33030 / NBRC 15357 / NCTC 11040 / CCM 314 / 541</strain>
    </source>
</reference>
<dbReference type="InterPro" id="IPR014755">
    <property type="entry name" value="Cu-Rt/internalin_Ig-like"/>
</dbReference>
<comment type="subcellular location">
    <subcellularLocation>
        <location evidence="1">Cell envelope</location>
    </subcellularLocation>
</comment>
<dbReference type="eggNOG" id="COG2372">
    <property type="taxonomic scope" value="Bacteria"/>
</dbReference>
<dbReference type="AlphaFoldDB" id="C7NLK9"/>
<name>C7NLK9_KYTSD</name>
<gene>
    <name evidence="9" type="ordered locus">Ksed_06090</name>
</gene>
<sequence length="233" mass="23010">MTTHHSARARRTRALAAVGAAALTCTFAAPAGAHDVLEGAEPSAGETLTEAPDELVLTYSDAVQQVGNRVSVTDSAGEVVAEGEPTADGSVVTFDLPEDLADGSYTTTWRVVSSDGHPISGTTDFTVAADSDDAGSSPAESSEPAESSGAPSGSSEPAGSPSSEPTAAPSDSASTEPTESTTTEATGTPSDEAGSDAQDSDQDSSGGLSTTGWVGLGALALVLLAGGALLLRR</sequence>
<dbReference type="GO" id="GO:0042597">
    <property type="term" value="C:periplasmic space"/>
    <property type="evidence" value="ECO:0007669"/>
    <property type="project" value="InterPro"/>
</dbReference>
<evidence type="ECO:0000256" key="2">
    <source>
        <dbReference type="ARBA" id="ARBA00022723"/>
    </source>
</evidence>
<keyword evidence="6" id="KW-0812">Transmembrane</keyword>
<dbReference type="GO" id="GO:0006825">
    <property type="term" value="P:copper ion transport"/>
    <property type="evidence" value="ECO:0007669"/>
    <property type="project" value="InterPro"/>
</dbReference>
<keyword evidence="6" id="KW-1133">Transmembrane helix</keyword>
<dbReference type="EMBL" id="CP001686">
    <property type="protein sequence ID" value="ACV05675.1"/>
    <property type="molecule type" value="Genomic_DNA"/>
</dbReference>
<dbReference type="GO" id="GO:0005886">
    <property type="term" value="C:plasma membrane"/>
    <property type="evidence" value="ECO:0007669"/>
    <property type="project" value="TreeGrafter"/>
</dbReference>
<feature type="region of interest" description="Disordered" evidence="5">
    <location>
        <begin position="111"/>
        <end position="212"/>
    </location>
</feature>
<evidence type="ECO:0000256" key="7">
    <source>
        <dbReference type="SAM" id="SignalP"/>
    </source>
</evidence>
<dbReference type="SUPFAM" id="SSF81296">
    <property type="entry name" value="E set domains"/>
    <property type="match status" value="1"/>
</dbReference>
<evidence type="ECO:0000259" key="8">
    <source>
        <dbReference type="Pfam" id="PF04234"/>
    </source>
</evidence>
<dbReference type="InterPro" id="IPR014756">
    <property type="entry name" value="Ig_E-set"/>
</dbReference>
<evidence type="ECO:0000256" key="5">
    <source>
        <dbReference type="SAM" id="MobiDB-lite"/>
    </source>
</evidence>
<keyword evidence="10" id="KW-1185">Reference proteome</keyword>
<dbReference type="GO" id="GO:0005507">
    <property type="term" value="F:copper ion binding"/>
    <property type="evidence" value="ECO:0007669"/>
    <property type="project" value="InterPro"/>
</dbReference>
<dbReference type="KEGG" id="kse:Ksed_06090"/>
<keyword evidence="4" id="KW-0186">Copper</keyword>
<evidence type="ECO:0000313" key="9">
    <source>
        <dbReference type="EMBL" id="ACV05675.1"/>
    </source>
</evidence>
<dbReference type="GO" id="GO:0046688">
    <property type="term" value="P:response to copper ion"/>
    <property type="evidence" value="ECO:0007669"/>
    <property type="project" value="InterPro"/>
</dbReference>
<keyword evidence="3 7" id="KW-0732">Signal</keyword>
<dbReference type="Gene3D" id="2.60.40.1220">
    <property type="match status" value="1"/>
</dbReference>
<evidence type="ECO:0000256" key="1">
    <source>
        <dbReference type="ARBA" id="ARBA00004196"/>
    </source>
</evidence>
<dbReference type="PANTHER" id="PTHR34820:SF4">
    <property type="entry name" value="INNER MEMBRANE PROTEIN YEBZ"/>
    <property type="match status" value="1"/>
</dbReference>
<protein>
    <submittedName>
        <fullName evidence="9">Uncharacterized protein, copper resistance protein CopC-like protein</fullName>
    </submittedName>
</protein>
<dbReference type="InterPro" id="IPR007348">
    <property type="entry name" value="CopC_dom"/>
</dbReference>
<evidence type="ECO:0000256" key="6">
    <source>
        <dbReference type="SAM" id="Phobius"/>
    </source>
</evidence>
<evidence type="ECO:0000256" key="3">
    <source>
        <dbReference type="ARBA" id="ARBA00022729"/>
    </source>
</evidence>
<evidence type="ECO:0000256" key="4">
    <source>
        <dbReference type="ARBA" id="ARBA00023008"/>
    </source>
</evidence>
<dbReference type="HOGENOM" id="CLU_087859_0_0_11"/>
<dbReference type="RefSeq" id="WP_012802093.1">
    <property type="nucleotide sequence ID" value="NC_013169.1"/>
</dbReference>
<proteinExistence type="predicted"/>
<dbReference type="PANTHER" id="PTHR34820">
    <property type="entry name" value="INNER MEMBRANE PROTEIN YEBZ"/>
    <property type="match status" value="1"/>
</dbReference>
<dbReference type="Proteomes" id="UP000006666">
    <property type="component" value="Chromosome"/>
</dbReference>
<dbReference type="Pfam" id="PF04234">
    <property type="entry name" value="CopC"/>
    <property type="match status" value="1"/>
</dbReference>
<dbReference type="InterPro" id="IPR032694">
    <property type="entry name" value="CopC/D"/>
</dbReference>
<keyword evidence="2" id="KW-0479">Metal-binding</keyword>
<feature type="chain" id="PRO_5002981249" evidence="7">
    <location>
        <begin position="34"/>
        <end position="233"/>
    </location>
</feature>
<dbReference type="STRING" id="478801.Ksed_06090"/>
<organism evidence="9 10">
    <name type="scientific">Kytococcus sedentarius (strain ATCC 14392 / DSM 20547 / JCM 11482 / CCUG 33030 / NBRC 15357 / NCTC 11040 / CCM 314 / 541)</name>
    <name type="common">Micrococcus sedentarius</name>
    <dbReference type="NCBI Taxonomy" id="478801"/>
    <lineage>
        <taxon>Bacteria</taxon>
        <taxon>Bacillati</taxon>
        <taxon>Actinomycetota</taxon>
        <taxon>Actinomycetes</taxon>
        <taxon>Micrococcales</taxon>
        <taxon>Kytococcaceae</taxon>
        <taxon>Kytococcus</taxon>
    </lineage>
</organism>
<evidence type="ECO:0000313" key="10">
    <source>
        <dbReference type="Proteomes" id="UP000006666"/>
    </source>
</evidence>
<feature type="transmembrane region" description="Helical" evidence="6">
    <location>
        <begin position="212"/>
        <end position="231"/>
    </location>
</feature>